<dbReference type="PROSITE" id="PS50075">
    <property type="entry name" value="CARRIER"/>
    <property type="match status" value="3"/>
</dbReference>
<dbReference type="Gene3D" id="3.40.50.980">
    <property type="match status" value="6"/>
</dbReference>
<dbReference type="InterPro" id="IPR000873">
    <property type="entry name" value="AMP-dep_synth/lig_dom"/>
</dbReference>
<dbReference type="SUPFAM" id="SSF52777">
    <property type="entry name" value="CoA-dependent acyltransferases"/>
    <property type="match status" value="6"/>
</dbReference>
<dbReference type="NCBIfam" id="NF003417">
    <property type="entry name" value="PRK04813.1"/>
    <property type="match status" value="3"/>
</dbReference>
<feature type="compositionally biased region" description="Basic residues" evidence="4">
    <location>
        <begin position="2386"/>
        <end position="2397"/>
    </location>
</feature>
<dbReference type="Gene3D" id="2.30.38.10">
    <property type="entry name" value="Luciferase, Domain 3"/>
    <property type="match status" value="3"/>
</dbReference>
<feature type="domain" description="Carrier" evidence="5">
    <location>
        <begin position="2049"/>
        <end position="2124"/>
    </location>
</feature>
<dbReference type="InterPro" id="IPR025110">
    <property type="entry name" value="AMP-bd_C"/>
</dbReference>
<dbReference type="InterPro" id="IPR006162">
    <property type="entry name" value="Ppantetheine_attach_site"/>
</dbReference>
<keyword evidence="3" id="KW-0597">Phosphoprotein</keyword>
<evidence type="ECO:0000259" key="5">
    <source>
        <dbReference type="PROSITE" id="PS50075"/>
    </source>
</evidence>
<dbReference type="Gene3D" id="1.10.1200.10">
    <property type="entry name" value="ACP-like"/>
    <property type="match status" value="1"/>
</dbReference>
<dbReference type="PANTHER" id="PTHR45527:SF1">
    <property type="entry name" value="FATTY ACID SYNTHASE"/>
    <property type="match status" value="1"/>
</dbReference>
<dbReference type="InterPro" id="IPR001242">
    <property type="entry name" value="Condensation_dom"/>
</dbReference>
<gene>
    <name evidence="6" type="ORF">CIK79_04025</name>
</gene>
<dbReference type="Pfam" id="PF00975">
    <property type="entry name" value="Thioesterase"/>
    <property type="match status" value="1"/>
</dbReference>
<dbReference type="FunFam" id="3.30.559.10:FF:000012">
    <property type="entry name" value="Non-ribosomal peptide synthetase"/>
    <property type="match status" value="1"/>
</dbReference>
<feature type="region of interest" description="Disordered" evidence="4">
    <location>
        <begin position="2029"/>
        <end position="2054"/>
    </location>
</feature>
<dbReference type="InterPro" id="IPR045851">
    <property type="entry name" value="AMP-bd_C_sf"/>
</dbReference>
<dbReference type="Gene3D" id="3.30.559.10">
    <property type="entry name" value="Chloramphenicol acetyltransferase-like domain"/>
    <property type="match status" value="3"/>
</dbReference>
<dbReference type="GO" id="GO:0031177">
    <property type="term" value="F:phosphopantetheine binding"/>
    <property type="evidence" value="ECO:0007669"/>
    <property type="project" value="InterPro"/>
</dbReference>
<dbReference type="Gene3D" id="3.40.50.1820">
    <property type="entry name" value="alpha/beta hydrolase"/>
    <property type="match status" value="2"/>
</dbReference>
<dbReference type="Pfam" id="PF13193">
    <property type="entry name" value="AMP-binding_C"/>
    <property type="match status" value="2"/>
</dbReference>
<dbReference type="InterPro" id="IPR023213">
    <property type="entry name" value="CAT-like_dom_sf"/>
</dbReference>
<dbReference type="CDD" id="cd05930">
    <property type="entry name" value="A_NRPS"/>
    <property type="match status" value="3"/>
</dbReference>
<dbReference type="PROSITE" id="PS00012">
    <property type="entry name" value="PHOSPHOPANTETHEINE"/>
    <property type="match status" value="1"/>
</dbReference>
<dbReference type="CDD" id="cd19540">
    <property type="entry name" value="LCL_NRPS-like"/>
    <property type="match status" value="2"/>
</dbReference>
<protein>
    <recommendedName>
        <fullName evidence="5">Carrier domain-containing protein</fullName>
    </recommendedName>
</protein>
<feature type="region of interest" description="Disordered" evidence="4">
    <location>
        <begin position="960"/>
        <end position="979"/>
    </location>
</feature>
<dbReference type="PANTHER" id="PTHR45527">
    <property type="entry name" value="NONRIBOSOMAL PEPTIDE SYNTHETASE"/>
    <property type="match status" value="1"/>
</dbReference>
<dbReference type="GO" id="GO:0005737">
    <property type="term" value="C:cytoplasm"/>
    <property type="evidence" value="ECO:0007669"/>
    <property type="project" value="TreeGrafter"/>
</dbReference>
<feature type="domain" description="Carrier" evidence="5">
    <location>
        <begin position="974"/>
        <end position="1049"/>
    </location>
</feature>
<comment type="caution">
    <text evidence="6">The sequence shown here is derived from an EMBL/GenBank/DDBJ whole genome shotgun (WGS) entry which is preliminary data.</text>
</comment>
<dbReference type="InterPro" id="IPR009081">
    <property type="entry name" value="PP-bd_ACP"/>
</dbReference>
<reference evidence="6 7" key="1">
    <citation type="journal article" date="2017" name="Elife">
        <title>Extensive horizontal gene transfer in cheese-associated bacteria.</title>
        <authorList>
            <person name="Bonham K.S."/>
            <person name="Wolfe B.E."/>
            <person name="Dutton R.J."/>
        </authorList>
    </citation>
    <scope>NUCLEOTIDE SEQUENCE [LARGE SCALE GENOMIC DNA]</scope>
    <source>
        <strain evidence="6 7">JB5</strain>
    </source>
</reference>
<dbReference type="RefSeq" id="WP_096157487.1">
    <property type="nucleotide sequence ID" value="NZ_NRGX01000001.1"/>
</dbReference>
<dbReference type="SUPFAM" id="SSF56801">
    <property type="entry name" value="Acetyl-CoA synthetase-like"/>
    <property type="match status" value="3"/>
</dbReference>
<dbReference type="GO" id="GO:0072330">
    <property type="term" value="P:monocarboxylic acid biosynthetic process"/>
    <property type="evidence" value="ECO:0007669"/>
    <property type="project" value="UniProtKB-ARBA"/>
</dbReference>
<dbReference type="GO" id="GO:0008610">
    <property type="term" value="P:lipid biosynthetic process"/>
    <property type="evidence" value="ECO:0007669"/>
    <property type="project" value="UniProtKB-ARBA"/>
</dbReference>
<dbReference type="SUPFAM" id="SSF47336">
    <property type="entry name" value="ACP-like"/>
    <property type="match status" value="3"/>
</dbReference>
<keyword evidence="2" id="KW-0596">Phosphopantetheine</keyword>
<dbReference type="Pfam" id="PF00550">
    <property type="entry name" value="PP-binding"/>
    <property type="match status" value="3"/>
</dbReference>
<evidence type="ECO:0000313" key="6">
    <source>
        <dbReference type="EMBL" id="PCC17526.1"/>
    </source>
</evidence>
<dbReference type="InterPro" id="IPR020806">
    <property type="entry name" value="PKS_PP-bd"/>
</dbReference>
<feature type="region of interest" description="Disordered" evidence="4">
    <location>
        <begin position="2373"/>
        <end position="2397"/>
    </location>
</feature>
<dbReference type="GO" id="GO:0043041">
    <property type="term" value="P:amino acid activation for nonribosomal peptide biosynthetic process"/>
    <property type="evidence" value="ECO:0007669"/>
    <property type="project" value="TreeGrafter"/>
</dbReference>
<comment type="cofactor">
    <cofactor evidence="1">
        <name>pantetheine 4'-phosphate</name>
        <dbReference type="ChEBI" id="CHEBI:47942"/>
    </cofactor>
</comment>
<dbReference type="Pfam" id="PF00501">
    <property type="entry name" value="AMP-binding"/>
    <property type="match status" value="3"/>
</dbReference>
<dbReference type="InterPro" id="IPR029058">
    <property type="entry name" value="AB_hydrolase_fold"/>
</dbReference>
<dbReference type="GO" id="GO:0044550">
    <property type="term" value="P:secondary metabolite biosynthetic process"/>
    <property type="evidence" value="ECO:0007669"/>
    <property type="project" value="TreeGrafter"/>
</dbReference>
<feature type="compositionally biased region" description="Basic and acidic residues" evidence="4">
    <location>
        <begin position="2132"/>
        <end position="2141"/>
    </location>
</feature>
<evidence type="ECO:0000256" key="4">
    <source>
        <dbReference type="SAM" id="MobiDB-lite"/>
    </source>
</evidence>
<name>A0A2A3X1H6_BREAU</name>
<dbReference type="FunFam" id="1.10.1200.10:FF:000016">
    <property type="entry name" value="Non-ribosomal peptide synthase"/>
    <property type="match status" value="1"/>
</dbReference>
<proteinExistence type="predicted"/>
<evidence type="ECO:0000256" key="3">
    <source>
        <dbReference type="ARBA" id="ARBA00022553"/>
    </source>
</evidence>
<dbReference type="SMART" id="SM00823">
    <property type="entry name" value="PKS_PP"/>
    <property type="match status" value="3"/>
</dbReference>
<feature type="region of interest" description="Disordered" evidence="4">
    <location>
        <begin position="2119"/>
        <end position="2148"/>
    </location>
</feature>
<dbReference type="EMBL" id="NRGX01000001">
    <property type="protein sequence ID" value="PCC17526.1"/>
    <property type="molecule type" value="Genomic_DNA"/>
</dbReference>
<dbReference type="InterPro" id="IPR020845">
    <property type="entry name" value="AMP-binding_CS"/>
</dbReference>
<evidence type="ECO:0000313" key="7">
    <source>
        <dbReference type="Proteomes" id="UP000218377"/>
    </source>
</evidence>
<dbReference type="InterPro" id="IPR036736">
    <property type="entry name" value="ACP-like_sf"/>
</dbReference>
<dbReference type="InterPro" id="IPR001031">
    <property type="entry name" value="Thioesterase"/>
</dbReference>
<dbReference type="PROSITE" id="PS00455">
    <property type="entry name" value="AMP_BINDING"/>
    <property type="match status" value="2"/>
</dbReference>
<dbReference type="InterPro" id="IPR020802">
    <property type="entry name" value="TesA-like"/>
</dbReference>
<dbReference type="GO" id="GO:0003824">
    <property type="term" value="F:catalytic activity"/>
    <property type="evidence" value="ECO:0007669"/>
    <property type="project" value="InterPro"/>
</dbReference>
<accession>A0A2A3X1H6</accession>
<dbReference type="NCBIfam" id="TIGR01733">
    <property type="entry name" value="AA-adenyl-dom"/>
    <property type="match status" value="3"/>
</dbReference>
<evidence type="ECO:0000256" key="2">
    <source>
        <dbReference type="ARBA" id="ARBA00022450"/>
    </source>
</evidence>
<dbReference type="Pfam" id="PF00668">
    <property type="entry name" value="Condensation"/>
    <property type="match status" value="3"/>
</dbReference>
<dbReference type="Gene3D" id="3.30.559.30">
    <property type="entry name" value="Nonribosomal peptide synthetase, condensation domain"/>
    <property type="match status" value="3"/>
</dbReference>
<dbReference type="SMART" id="SM00824">
    <property type="entry name" value="PKS_TE"/>
    <property type="match status" value="1"/>
</dbReference>
<dbReference type="InterPro" id="IPR010071">
    <property type="entry name" value="AA_adenyl_dom"/>
</dbReference>
<feature type="domain" description="Carrier" evidence="5">
    <location>
        <begin position="3178"/>
        <end position="3253"/>
    </location>
</feature>
<evidence type="ECO:0000256" key="1">
    <source>
        <dbReference type="ARBA" id="ARBA00001957"/>
    </source>
</evidence>
<feature type="region of interest" description="Disordered" evidence="4">
    <location>
        <begin position="3160"/>
        <end position="3182"/>
    </location>
</feature>
<organism evidence="6 7">
    <name type="scientific">Brevibacterium aurantiacum</name>
    <dbReference type="NCBI Taxonomy" id="273384"/>
    <lineage>
        <taxon>Bacteria</taxon>
        <taxon>Bacillati</taxon>
        <taxon>Actinomycetota</taxon>
        <taxon>Actinomycetes</taxon>
        <taxon>Micrococcales</taxon>
        <taxon>Brevibacteriaceae</taxon>
        <taxon>Brevibacterium</taxon>
    </lineage>
</organism>
<dbReference type="Gene3D" id="3.30.300.30">
    <property type="match status" value="3"/>
</dbReference>
<sequence length="3526" mass="381192">MTEDSPRIELTSAQRGIWYAQKIEPDNPTFQIGLYVEILGPLDVDVMRRAVGTTVAEADSLNVVFGEDEQGVFQKHGSPRSHLHFHDLRGGSVDESMAKAQALMEADLATVHDTETGELLRSELFHLGEDHWIFYQRAHHLLVDGYSAVLILRRESQLYGELADPAAQPSDSPFGSLEALVAEEADYRVSQRFRTDADFWSQTIAESETATGLAGRPPASAKQLVTANADIPPELARQLASAQSAPTLILAAAATYLHRMTGRKTVSVGLPVTARRSALAKSVPSMMSKILPLQLTTAPETTFPELLESTGSALRSTLIHQRFQYQELDTDTSYIGPSVNIFPAVDDISFGQAQASLHLLSTGPVDDLSIIVHGLGADQNTSGRDSRTAIVRLEANAELYSQESLADHLGRFLSVLAQLDPGHAQLDPGHAQPLAGLSLLDDSEADEVIAGGQGRVQDIPHHTVVDEFVSHAHQTPFASAVVADDGHLSFCELERRSTQLACHLRQQGAGPGTRVAARIGRTTAMPVAVLGVLKAGAAFVPLDPDHPAARIEAMVADAAPALVLNSSRVPGPDGETTILTDRPVIDLDSDVLAAALSSRTSQAAPGATPAPDDLAYVIFTSGSTGRPKGIGVEHQSLLNLFLSHQETIFAPAAERLGRGLRVAHTAGISFDAAWDPLLWLFAGHELHLIDSLTRRDPEALTAYFTTHGIDSIETTPSFIKALLAHSSFGADGHPSVVALGGEAVDSGLWKQLAAREGMTAYNLYGPAETTVDSLTATIAADTSPILGQSVTNTRHYVLDSRLAPVPEQATGELYIAGLNLARGYVDRPGTTSERFVADPFADDGSRMYRTGDIVRRPLNGGIEFLGRADEQIKLRGYRVELSEVELALQSDPRISSAIVELRQNQAGYAQLLGFVTSPSQLDTAEVRRSIKTRVPDYMVPSFIMQIESIPLTVNGKLDRQALPEPESTRSESEAPRDSQERIVAEAFSDVLGIDSVGIDDDFFELGGHSLLATQLVANLRTSFATAPALREVFQHPTVRELSACFDPKATTDEAGHELVAADRPTQVPLSYAQARLWFINQFDTSSAAYNIPLTLRMRGRLDANALQSAINDVIVRHESLRTVFPWTAGQPEQVILNPANARIAMSTVGVSEGLVHHTVEAEATRGFDVSMELPIRALLIRLSEDDHVLMLTLHHIAADGWSLGPLARDLSTAYRARGQGRAPAFPPLPVQYADYALWQRETLGTEEDPNSALSHQLAFWKDTLADAPSQLRLPADRTRSAANSGSVSRAIPVDIGPTVHAGLRRLSFERNASLFMVLQAAFAVLLDKLGAGSDIPIGTPVAGRTETKLDELVGFFVNTLVLRTDTSGNPSAADVIDRVRGSNLAAYANQDAPFERVVDELDPPRSEGLHPLFQVMLTLQNTEPVDIDMGDLNVEPDSGPQVSEAKFDLLLDLAERRGEAAGISGSLEFDSALFDDSTARGIAARFVAVLEQFATEPNRLLADVEVLSHAELDTIRQESRGADRERVETTIIDSLDTTVNRHPERTALVAEDTELSFAELGDRVHRYGRALSRRGIDPGQRVAIALPRSADAIIVPLAVLSIGAIAVPIDLSYPQERIRLILDVSDPVAVVIDSPDVPVRAGTAISTADLHADPAFARGDDYRPNLDDRAYEMYTSGSTGTPKGVAVPHLGLANLLAHHRETIFAEAGLGEESIRVAHTAGLGFDAAWDPVLWLVAGASLHIVDEDVRRDAEALVEFCREQQIDALETTPSFVRQLIASGLLDRDGALEHAADRVDHADGRDETQHRKTPALTIALGGEPVPDDLWRELAQHAGARAYNFYGPTEFTVDSVTATIEGEHTTIGHPVRNVQALVLDQHLREVAHGVVGELYLAGEGIATGYVNRMAETSMRFVANPHGDGERMYRTGDLVRRTSDGRLDFISRDDDQIKLRGYRIELGDVENALRACQGVEQAAAVVDNPQDPQSARLVGYYAGDVEESVIRSHLTRQLPAPMVPRVLIPVDSIPLTSHGKLDRSRLPVPNMSGGRSSRAAQTPDERTMCEQFSLVLEAEHIGLDDDFFELGGHSLLAVSLIGHIRKAFDADLPLRTIFDAPTPAALLGRLDGSSRSLPTGLDEGRSARTEEVPTADPGVTSGLRLSEWKRSSQSARPHAIPLSFGQARMHFLNQLDTRASDYTISLAARFEGDLDPGILAQALNEVITRHEILRTIYPTIDGRPVQHILPPEAGHGILDRRTTPSPAATTEEMAREAARGFDLSTDLPLRAVLFAEGGQWVLHLVMHHIATDGASLGPLTQDLATAYAALRGSAQPMRRKLDVQYADFALWQRHVLETQTLVGDDRPLLEHRTQLWTERLAGIPSETPLPSDHPRPHTARQAGRHHHFRLDDRTTQRLTAIAAEAGASLFMALHAVLAGFLSRIGGSEDVVIGSPSAGRSDPEFEDMVGLFVNTVPIRTDVSSQPDFHTLLARTRTAVIDALELDDVPFERLVEAINPPRVLGRHPLFQTMLSLENTASPLLDLPGVDTSIEPEVETGDAKFDLSFTFRRATSGRSTPEAGLDVVLDYNSSMFETATISDMCENLSRFVAELVQKPERSISDICLLETAEVTHAINQLAGPVPSGSLPMVLDVFATTVRQLPDSTAVESADTSLTFRQLDQASDLLARELVRFGTGPGSTVSVRLSRGVGIIVATLAVLKSGAAYNPIDIDYPAGRTTAILADATPSLVLAETGTAEELAPVLAEARIAPPIVEISALDGTVDDARSTWPWPGSVAAAPEQMPPRGQLDPTAYVTFTSGSTGRPKGVEVGHDALANLLASHRATYLPTPATGAEQITVAHTTGIGFDAAWDPLLWMMVGHRIHVTSTLVQRDPQQLARLLRDLRIGFWETTPSYLRQLRTEPDFLELIDQAAKADDPVALALGGEAIDEDLWGWLRERPGISAYNLYGPTETTVDAFAGPVAASATPVLGSALQHMRGYVLDERLHHVPAGTTGELYLAGRQLAHGYRGRSGLSAERFVSDPYGEPGERMYRTGDLVVRHHNGGLGFLGRSDNQIQLRGFRVELGEVERALRSAPNVKDALVRSYGADAATMALVGYVVATGIKAPGAGEERADLADEARRHVRSMVPSYMVPPRIVVIDEVPLTAHGKIDESALPAPSQTEVGSRSAPRTPRQETVAAIFAEVLSLPRVGIDESFFELGGHSFIARPLIAAVNEALGAELSVQSLFRSPTVEQLVDEAGQETADSVRDSLQRLLPLRTTGTKAPLFTVHPATGISWGFATMLHGLDAQRPLIGLQMPGLAPEDPEQITAHTLIELADDYIAQMRSVQPEGPYHLLGWSFGGILAHRLAARLQELGEDVAFLGILDAFPDGQAANEMVVGPELWVDYLGANHPDVRVGAEGLDDERALEVLRENGDPMGNVSPETIAAMTAGFFTMARLIREAPMERFNGDLVHFTATQDVPAGTPTAESWRPYVTGHIHVTEVPARHGDMLSATALSDILPVLAIHMDEDAEPHM</sequence>
<dbReference type="Proteomes" id="UP000218377">
    <property type="component" value="Unassembled WGS sequence"/>
</dbReference>
<dbReference type="SUPFAM" id="SSF53474">
    <property type="entry name" value="alpha/beta-Hydrolases"/>
    <property type="match status" value="1"/>
</dbReference>